<dbReference type="HOGENOM" id="CLU_066607_4_0_9"/>
<keyword evidence="5 6" id="KW-0963">Cytoplasm</keyword>
<dbReference type="PANTHER" id="PTHR33602:SF1">
    <property type="entry name" value="REGULATORY PROTEIN RECX FAMILY PROTEIN"/>
    <property type="match status" value="1"/>
</dbReference>
<reference evidence="9 10" key="1">
    <citation type="submission" date="2009-08" db="EMBL/GenBank/DDBJ databases">
        <authorList>
            <person name="Muzny D."/>
            <person name="Qin X."/>
            <person name="Deng J."/>
            <person name="Jiang H."/>
            <person name="Liu Y."/>
            <person name="Qu J."/>
            <person name="Song X.-Z."/>
            <person name="Zhang L."/>
            <person name="Thornton R."/>
            <person name="Coyle M."/>
            <person name="Francisco L."/>
            <person name="Jackson L."/>
            <person name="Javaid M."/>
            <person name="Korchina V."/>
            <person name="Kovar C."/>
            <person name="Mata R."/>
            <person name="Mathew T."/>
            <person name="Ngo R."/>
            <person name="Nguyen L."/>
            <person name="Nguyen N."/>
            <person name="Okwuonu G."/>
            <person name="Ongeri F."/>
            <person name="Pham C."/>
            <person name="Simmons D."/>
            <person name="Wilczek-Boney K."/>
            <person name="Hale W."/>
            <person name="Jakkamsetti A."/>
            <person name="Pham P."/>
            <person name="Ruth R."/>
            <person name="San Lucas F."/>
            <person name="Warren J."/>
            <person name="Zhang J."/>
            <person name="Zhao Z."/>
            <person name="Zhou C."/>
            <person name="Zhu D."/>
            <person name="Lee S."/>
            <person name="Bess C."/>
            <person name="Blankenburg K."/>
            <person name="Forbes L."/>
            <person name="Fu Q."/>
            <person name="Gubbala S."/>
            <person name="Hirani K."/>
            <person name="Jayaseelan J.C."/>
            <person name="Lara F."/>
            <person name="Munidasa M."/>
            <person name="Palculict T."/>
            <person name="Patil S."/>
            <person name="Pu L.-L."/>
            <person name="Saada N."/>
            <person name="Tang L."/>
            <person name="Weissenberger G."/>
            <person name="Zhu Y."/>
            <person name="Hemphill L."/>
            <person name="Shang Y."/>
            <person name="Youmans B."/>
            <person name="Ayvaz T."/>
            <person name="Ross M."/>
            <person name="Santibanez J."/>
            <person name="Aqrawi P."/>
            <person name="Gross S."/>
            <person name="Joshi V."/>
            <person name="Fowler G."/>
            <person name="Nazareth L."/>
            <person name="Reid J."/>
            <person name="Worley K."/>
            <person name="Petrosino J."/>
            <person name="Highlander S."/>
            <person name="Gibbs R."/>
        </authorList>
    </citation>
    <scope>NUCLEOTIDE SEQUENCE [LARGE SCALE GENOMIC DNA]</scope>
    <source>
        <strain evidence="9 10">ATCC 49175</strain>
    </source>
</reference>
<feature type="domain" description="RecX third three-helical" evidence="7">
    <location>
        <begin position="154"/>
        <end position="200"/>
    </location>
</feature>
<evidence type="ECO:0000256" key="1">
    <source>
        <dbReference type="ARBA" id="ARBA00003529"/>
    </source>
</evidence>
<dbReference type="Proteomes" id="UP000005926">
    <property type="component" value="Unassembled WGS sequence"/>
</dbReference>
<evidence type="ECO:0000259" key="8">
    <source>
        <dbReference type="Pfam" id="PF21982"/>
    </source>
</evidence>
<sequence>MVITKIEAQKKKGRYNIYLNDAFAFGVDEATVVKYALFKGTELTKEQIEEIQHDDCIQQAYQKALHFLNFKLRSTKEVYEKLEKLEFDDVIINEVLGKLHEQNFINDTFYAESYLNQAKFVTFKGPKSVVFDLQKKGISDKVIQTVLEGYSLKEQLENAIQIAQAYLKGQKRITTKVAKQKVKGFVMQKGYSKEIAEEVVPFLSFEAQNEMEAELAIKEIATIYRRIAKKYEDTESALWYQIKGKLYQKGFTSSVIEQAIAQFEMEKEEWI</sequence>
<dbReference type="RefSeq" id="WP_005607094.1">
    <property type="nucleotide sequence ID" value="NZ_CP102283.1"/>
</dbReference>
<dbReference type="GeneID" id="78411761"/>
<evidence type="ECO:0000256" key="2">
    <source>
        <dbReference type="ARBA" id="ARBA00004496"/>
    </source>
</evidence>
<evidence type="ECO:0000313" key="10">
    <source>
        <dbReference type="Proteomes" id="UP000005926"/>
    </source>
</evidence>
<keyword evidence="10" id="KW-1185">Reference proteome</keyword>
<dbReference type="InterPro" id="IPR036388">
    <property type="entry name" value="WH-like_DNA-bd_sf"/>
</dbReference>
<proteinExistence type="inferred from homology"/>
<dbReference type="Gene3D" id="1.10.10.10">
    <property type="entry name" value="Winged helix-like DNA-binding domain superfamily/Winged helix DNA-binding domain"/>
    <property type="match status" value="4"/>
</dbReference>
<evidence type="ECO:0000259" key="7">
    <source>
        <dbReference type="Pfam" id="PF21981"/>
    </source>
</evidence>
<comment type="subcellular location">
    <subcellularLocation>
        <location evidence="2 6">Cytoplasm</location>
    </subcellularLocation>
</comment>
<evidence type="ECO:0000256" key="4">
    <source>
        <dbReference type="ARBA" id="ARBA00018111"/>
    </source>
</evidence>
<comment type="similarity">
    <text evidence="3 6">Belongs to the RecX family.</text>
</comment>
<comment type="caution">
    <text evidence="9">The sequence shown here is derived from an EMBL/GenBank/DDBJ whole genome shotgun (WGS) entry which is preliminary data.</text>
</comment>
<dbReference type="Pfam" id="PF21982">
    <property type="entry name" value="RecX_HTH1"/>
    <property type="match status" value="1"/>
</dbReference>
<dbReference type="InterPro" id="IPR053926">
    <property type="entry name" value="RecX_HTH_1st"/>
</dbReference>
<evidence type="ECO:0000256" key="6">
    <source>
        <dbReference type="HAMAP-Rule" id="MF_01114"/>
    </source>
</evidence>
<accession>C8NGG1</accession>
<evidence type="ECO:0000313" key="9">
    <source>
        <dbReference type="EMBL" id="EEW37219.1"/>
    </source>
</evidence>
<feature type="domain" description="RecX first three-helical" evidence="8">
    <location>
        <begin position="60"/>
        <end position="99"/>
    </location>
</feature>
<dbReference type="InterPro" id="IPR053925">
    <property type="entry name" value="RecX_HTH_3rd"/>
</dbReference>
<evidence type="ECO:0000256" key="3">
    <source>
        <dbReference type="ARBA" id="ARBA00009695"/>
    </source>
</evidence>
<dbReference type="Pfam" id="PF21981">
    <property type="entry name" value="RecX_HTH3"/>
    <property type="match status" value="1"/>
</dbReference>
<dbReference type="HAMAP" id="MF_01114">
    <property type="entry name" value="RecX"/>
    <property type="match status" value="1"/>
</dbReference>
<evidence type="ECO:0000256" key="5">
    <source>
        <dbReference type="ARBA" id="ARBA00022490"/>
    </source>
</evidence>
<name>C8NGG1_9LACT</name>
<dbReference type="InterPro" id="IPR003783">
    <property type="entry name" value="Regulatory_RecX"/>
</dbReference>
<dbReference type="PANTHER" id="PTHR33602">
    <property type="entry name" value="REGULATORY PROTEIN RECX FAMILY PROTEIN"/>
    <property type="match status" value="1"/>
</dbReference>
<dbReference type="GO" id="GO:0005737">
    <property type="term" value="C:cytoplasm"/>
    <property type="evidence" value="ECO:0007669"/>
    <property type="project" value="UniProtKB-SubCell"/>
</dbReference>
<gene>
    <name evidence="6 9" type="primary">recX</name>
    <name evidence="9" type="ORF">HMPREF0444_1006</name>
</gene>
<dbReference type="EMBL" id="ACKZ01000019">
    <property type="protein sequence ID" value="EEW37219.1"/>
    <property type="molecule type" value="Genomic_DNA"/>
</dbReference>
<dbReference type="AlphaFoldDB" id="C8NGG1"/>
<dbReference type="STRING" id="638301.HMPREF0444_1006"/>
<comment type="function">
    <text evidence="1 6">Modulates RecA activity.</text>
</comment>
<dbReference type="GO" id="GO:0006282">
    <property type="term" value="P:regulation of DNA repair"/>
    <property type="evidence" value="ECO:0007669"/>
    <property type="project" value="UniProtKB-UniRule"/>
</dbReference>
<organism evidence="9 10">
    <name type="scientific">Granulicatella adiacens ATCC 49175</name>
    <dbReference type="NCBI Taxonomy" id="638301"/>
    <lineage>
        <taxon>Bacteria</taxon>
        <taxon>Bacillati</taxon>
        <taxon>Bacillota</taxon>
        <taxon>Bacilli</taxon>
        <taxon>Lactobacillales</taxon>
        <taxon>Carnobacteriaceae</taxon>
        <taxon>Granulicatella</taxon>
    </lineage>
</organism>
<protein>
    <recommendedName>
        <fullName evidence="4 6">Regulatory protein RecX</fullName>
    </recommendedName>
</protein>
<dbReference type="eggNOG" id="COG2137">
    <property type="taxonomic scope" value="Bacteria"/>
</dbReference>